<feature type="compositionally biased region" description="Basic and acidic residues" evidence="3">
    <location>
        <begin position="7"/>
        <end position="21"/>
    </location>
</feature>
<dbReference type="OrthoDB" id="9792695at2"/>
<feature type="region of interest" description="Disordered" evidence="3">
    <location>
        <begin position="1"/>
        <end position="32"/>
    </location>
</feature>
<proteinExistence type="inferred from homology"/>
<evidence type="ECO:0000256" key="1">
    <source>
        <dbReference type="PROSITE-ProRule" id="PRU00285"/>
    </source>
</evidence>
<dbReference type="EMBL" id="NPDR01000002">
    <property type="protein sequence ID" value="PJZ49904.1"/>
    <property type="molecule type" value="Genomic_DNA"/>
</dbReference>
<evidence type="ECO:0000313" key="5">
    <source>
        <dbReference type="EMBL" id="PJZ49904.1"/>
    </source>
</evidence>
<evidence type="ECO:0000259" key="4">
    <source>
        <dbReference type="PROSITE" id="PS01031"/>
    </source>
</evidence>
<dbReference type="SUPFAM" id="SSF49764">
    <property type="entry name" value="HSP20-like chaperones"/>
    <property type="match status" value="1"/>
</dbReference>
<dbReference type="Proteomes" id="UP000231926">
    <property type="component" value="Unassembled WGS sequence"/>
</dbReference>
<keyword evidence="6" id="KW-1185">Reference proteome</keyword>
<name>A0A2M9YEB9_9LEPT</name>
<dbReference type="InterPro" id="IPR002068">
    <property type="entry name" value="A-crystallin/Hsp20_dom"/>
</dbReference>
<dbReference type="Gene3D" id="2.60.40.790">
    <property type="match status" value="1"/>
</dbReference>
<evidence type="ECO:0000313" key="6">
    <source>
        <dbReference type="Proteomes" id="UP000231926"/>
    </source>
</evidence>
<dbReference type="InterPro" id="IPR031107">
    <property type="entry name" value="Small_HSP"/>
</dbReference>
<comment type="similarity">
    <text evidence="1 2">Belongs to the small heat shock protein (HSP20) family.</text>
</comment>
<organism evidence="5 6">
    <name type="scientific">Leptospira saintgironsiae</name>
    <dbReference type="NCBI Taxonomy" id="2023183"/>
    <lineage>
        <taxon>Bacteria</taxon>
        <taxon>Pseudomonadati</taxon>
        <taxon>Spirochaetota</taxon>
        <taxon>Spirochaetia</taxon>
        <taxon>Leptospirales</taxon>
        <taxon>Leptospiraceae</taxon>
        <taxon>Leptospira</taxon>
    </lineage>
</organism>
<evidence type="ECO:0000256" key="3">
    <source>
        <dbReference type="SAM" id="MobiDB-lite"/>
    </source>
</evidence>
<reference evidence="5 6" key="1">
    <citation type="submission" date="2017-07" db="EMBL/GenBank/DDBJ databases">
        <title>Leptospira spp. isolated from tropical soils.</title>
        <authorList>
            <person name="Thibeaux R."/>
            <person name="Iraola G."/>
            <person name="Ferres I."/>
            <person name="Bierque E."/>
            <person name="Girault D."/>
            <person name="Soupe-Gilbert M.-E."/>
            <person name="Picardeau M."/>
            <person name="Goarant C."/>
        </authorList>
    </citation>
    <scope>NUCLEOTIDE SEQUENCE [LARGE SCALE GENOMIC DNA]</scope>
    <source>
        <strain evidence="5 6">FH4-C-A2</strain>
    </source>
</reference>
<dbReference type="Pfam" id="PF00011">
    <property type="entry name" value="HSP20"/>
    <property type="match status" value="1"/>
</dbReference>
<dbReference type="PANTHER" id="PTHR11527">
    <property type="entry name" value="HEAT-SHOCK PROTEIN 20 FAMILY MEMBER"/>
    <property type="match status" value="1"/>
</dbReference>
<dbReference type="InterPro" id="IPR008978">
    <property type="entry name" value="HSP20-like_chaperone"/>
</dbReference>
<dbReference type="RefSeq" id="WP_100709496.1">
    <property type="nucleotide sequence ID" value="NZ_NPDR01000002.1"/>
</dbReference>
<evidence type="ECO:0000256" key="2">
    <source>
        <dbReference type="RuleBase" id="RU003616"/>
    </source>
</evidence>
<sequence length="131" mass="14964">MSVSELLKTEERTATEQEKTQRPRPTYTPSTDLYSNEEEHLLVLDLPGVKESDLEISLEKDELRISAKTNVSEPKGNLRYSEYGTGDYKRTFLVSEPVEEDKISAVLQNGVLQLRLPRKKPLSKKIEVKTN</sequence>
<gene>
    <name evidence="5" type="ORF">CH362_06180</name>
</gene>
<dbReference type="AlphaFoldDB" id="A0A2M9YEB9"/>
<accession>A0A2M9YEB9</accession>
<dbReference type="CDD" id="cd06464">
    <property type="entry name" value="ACD_sHsps-like"/>
    <property type="match status" value="1"/>
</dbReference>
<comment type="caution">
    <text evidence="5">The sequence shown here is derived from an EMBL/GenBank/DDBJ whole genome shotgun (WGS) entry which is preliminary data.</text>
</comment>
<feature type="domain" description="SHSP" evidence="4">
    <location>
        <begin position="22"/>
        <end position="131"/>
    </location>
</feature>
<protein>
    <submittedName>
        <fullName evidence="5">Heat-shock protein</fullName>
    </submittedName>
</protein>
<dbReference type="PROSITE" id="PS01031">
    <property type="entry name" value="SHSP"/>
    <property type="match status" value="1"/>
</dbReference>